<dbReference type="STRING" id="255247.ABE41_013355"/>
<dbReference type="PANTHER" id="PTHR43373:SF1">
    <property type="entry name" value="NA(+)_H(+) ANTIPORTER SUBUNIT A"/>
    <property type="match status" value="1"/>
</dbReference>
<evidence type="ECO:0000259" key="17">
    <source>
        <dbReference type="Pfam" id="PF13244"/>
    </source>
</evidence>
<evidence type="ECO:0000259" key="18">
    <source>
        <dbReference type="Pfam" id="PF20501"/>
    </source>
</evidence>
<gene>
    <name evidence="19" type="ORF">ABE41_013355</name>
</gene>
<feature type="transmembrane region" description="Helical" evidence="14">
    <location>
        <begin position="657"/>
        <end position="679"/>
    </location>
</feature>
<dbReference type="EMBL" id="CP016761">
    <property type="protein sequence ID" value="ANX12993.1"/>
    <property type="molecule type" value="Genomic_DNA"/>
</dbReference>
<feature type="transmembrane region" description="Helical" evidence="14">
    <location>
        <begin position="105"/>
        <end position="124"/>
    </location>
</feature>
<evidence type="ECO:0000313" key="19">
    <source>
        <dbReference type="EMBL" id="ANX12993.1"/>
    </source>
</evidence>
<dbReference type="PANTHER" id="PTHR43373">
    <property type="entry name" value="NA(+)/H(+) ANTIPORTER SUBUNIT"/>
    <property type="match status" value="1"/>
</dbReference>
<evidence type="ECO:0000256" key="7">
    <source>
        <dbReference type="ARBA" id="ARBA00022781"/>
    </source>
</evidence>
<protein>
    <submittedName>
        <fullName evidence="19">Na+/H+ antiporter subunit A</fullName>
    </submittedName>
</protein>
<evidence type="ECO:0000259" key="15">
    <source>
        <dbReference type="Pfam" id="PF00361"/>
    </source>
</evidence>
<keyword evidence="12" id="KW-0739">Sodium transport</keyword>
<feature type="domain" description="NADH:quinone oxidoreductase/Mrp antiporter transmembrane" evidence="15">
    <location>
        <begin position="125"/>
        <end position="408"/>
    </location>
</feature>
<dbReference type="AlphaFoldDB" id="A0A1B1Z694"/>
<feature type="transmembrane region" description="Helical" evidence="14">
    <location>
        <begin position="269"/>
        <end position="288"/>
    </location>
</feature>
<feature type="transmembrane region" description="Helical" evidence="14">
    <location>
        <begin position="631"/>
        <end position="651"/>
    </location>
</feature>
<dbReference type="InterPro" id="IPR001750">
    <property type="entry name" value="ND/Mrp_TM"/>
</dbReference>
<evidence type="ECO:0000256" key="14">
    <source>
        <dbReference type="SAM" id="Phobius"/>
    </source>
</evidence>
<evidence type="ECO:0000256" key="4">
    <source>
        <dbReference type="ARBA" id="ARBA00022449"/>
    </source>
</evidence>
<dbReference type="InterPro" id="IPR046806">
    <property type="entry name" value="MrpA_C/MbhE"/>
</dbReference>
<feature type="transmembrane region" description="Helical" evidence="14">
    <location>
        <begin position="129"/>
        <end position="151"/>
    </location>
</feature>
<dbReference type="GO" id="GO:0005886">
    <property type="term" value="C:plasma membrane"/>
    <property type="evidence" value="ECO:0007669"/>
    <property type="project" value="UniProtKB-SubCell"/>
</dbReference>
<evidence type="ECO:0000256" key="13">
    <source>
        <dbReference type="RuleBase" id="RU000320"/>
    </source>
</evidence>
<keyword evidence="3" id="KW-0813">Transport</keyword>
<evidence type="ECO:0000313" key="20">
    <source>
        <dbReference type="Proteomes" id="UP000077412"/>
    </source>
</evidence>
<feature type="transmembrane region" description="Helical" evidence="14">
    <location>
        <begin position="308"/>
        <end position="329"/>
    </location>
</feature>
<dbReference type="Proteomes" id="UP000077412">
    <property type="component" value="Chromosome"/>
</dbReference>
<evidence type="ECO:0000256" key="2">
    <source>
        <dbReference type="ARBA" id="ARBA00008483"/>
    </source>
</evidence>
<sequence length="779" mass="85584">MHFYILLPFLAALLIGLSAKKVNRIHTGWLVLPVPAVLFIIFCSKLPVLAKGKIVQSTADWIPSLDIQLSFYLDGLSMLFSLLITGIGSLVVLYSIFYLSRKEQLVHFYVYLLLFMGSMLGVVLSDNVFVLYTFWEFTSISSFLLIGFWFYRERSTYGAQKSMLVTVFGGLSMLGALILLSITAETNSIRMMIANRSDILESDLFIPILILLLLGAFTKSAQFPFHSWLPDAMEAPTPVSAYLHSATMVKAGLYLVARFSLIFSGTDEFFVIVSGIGLITLCLGSFLASRQTDLKGILAYSTISQLGMIMAMLGFGTGVAILAAIFHIFNHATFKGSLFMIAGIVDHETGTRDIRRLGGLYTIMPISATLAFIGAFSMAGVPLPIFNGFLSKEMFFDSSLKLEQSTGLAGTFAEWIPIFAVLGSIFTFVYSMYLVFGTFLGKQKTDQLEKKPHEAPMGMLLSPIILIIFVVAVGLIPNLINEPLLAPAAAAVTGDLPHTHLAFWHGLNTPFYMSLIVVGVGALLAYTLKRWQPVYNKIPGKFSSDLWYQTIVNGLLRSSKSITEFYMTGSLRLYFSIILVFLVVSTSIFMYFTDGFTISLDDLAPITWPEVLVGFVMAAAAIATIWMNQRIAAIIVIGVVGYGLSLLFVFFRAPDLALTQLIVETITVALFLLCFAHLPKLKKSDKSISEKLIDLIIAVSTGALLTIVAIASHSSKSFDSIAKYFVDNSYKLGGGDNIVNVILVDFRGLDTLFEIAVLGLAALGIFAMIKYRDKGDMNQ</sequence>
<feature type="domain" description="MrpA C-terminal/MbhE" evidence="18">
    <location>
        <begin position="691"/>
        <end position="770"/>
    </location>
</feature>
<feature type="transmembrane region" description="Helical" evidence="14">
    <location>
        <begin position="573"/>
        <end position="593"/>
    </location>
</feature>
<dbReference type="PRINTS" id="PR01435">
    <property type="entry name" value="NPOXDRDTASE5"/>
</dbReference>
<keyword evidence="6 13" id="KW-0812">Transmembrane</keyword>
<dbReference type="OrthoDB" id="9807568at2"/>
<keyword evidence="11 14" id="KW-0472">Membrane</keyword>
<dbReference type="Pfam" id="PF13244">
    <property type="entry name" value="MbhD"/>
    <property type="match status" value="1"/>
</dbReference>
<feature type="transmembrane region" description="Helical" evidence="14">
    <location>
        <begin position="691"/>
        <end position="711"/>
    </location>
</feature>
<evidence type="ECO:0000256" key="5">
    <source>
        <dbReference type="ARBA" id="ARBA00022475"/>
    </source>
</evidence>
<evidence type="ECO:0000256" key="8">
    <source>
        <dbReference type="ARBA" id="ARBA00022989"/>
    </source>
</evidence>
<name>A0A1B1Z694_9BACL</name>
<dbReference type="KEGG" id="far:ABE41_013355"/>
<feature type="transmembrane region" description="Helical" evidence="14">
    <location>
        <begin position="605"/>
        <end position="626"/>
    </location>
</feature>
<feature type="transmembrane region" description="Helical" evidence="14">
    <location>
        <begin position="204"/>
        <end position="221"/>
    </location>
</feature>
<feature type="transmembrane region" description="Helical" evidence="14">
    <location>
        <begin position="71"/>
        <end position="99"/>
    </location>
</feature>
<keyword evidence="10" id="KW-0406">Ion transport</keyword>
<feature type="transmembrane region" description="Helical" evidence="14">
    <location>
        <begin position="360"/>
        <end position="386"/>
    </location>
</feature>
<keyword evidence="20" id="KW-1185">Reference proteome</keyword>
<keyword evidence="5" id="KW-1003">Cell membrane</keyword>
<feature type="transmembrane region" description="Helical" evidence="14">
    <location>
        <begin position="457"/>
        <end position="476"/>
    </location>
</feature>
<evidence type="ECO:0000256" key="9">
    <source>
        <dbReference type="ARBA" id="ARBA00023053"/>
    </source>
</evidence>
<keyword evidence="9" id="KW-0915">Sodium</keyword>
<keyword evidence="8 14" id="KW-1133">Transmembrane helix</keyword>
<keyword evidence="4" id="KW-0050">Antiport</keyword>
<proteinExistence type="inferred from homology"/>
<dbReference type="InterPro" id="IPR050616">
    <property type="entry name" value="CPA3_Na-H_Antiporter_A"/>
</dbReference>
<feature type="transmembrane region" description="Helical" evidence="14">
    <location>
        <begin position="751"/>
        <end position="769"/>
    </location>
</feature>
<evidence type="ECO:0000256" key="12">
    <source>
        <dbReference type="ARBA" id="ARBA00023201"/>
    </source>
</evidence>
<comment type="subcellular location">
    <subcellularLocation>
        <location evidence="1">Cell membrane</location>
        <topology evidence="1">Multi-pass membrane protein</topology>
    </subcellularLocation>
    <subcellularLocation>
        <location evidence="13">Membrane</location>
        <topology evidence="13">Multi-pass membrane protein</topology>
    </subcellularLocation>
</comment>
<reference evidence="19 20" key="1">
    <citation type="submission" date="2016-08" db="EMBL/GenBank/DDBJ databases">
        <title>Complete genome sequence of Fictibacillus arsenicus G25-54, a strain with toxicity to nematodes and a potential arsenic-resistance activity.</title>
        <authorList>
            <person name="Zheng Z."/>
        </authorList>
    </citation>
    <scope>NUCLEOTIDE SEQUENCE [LARGE SCALE GENOMIC DNA]</scope>
    <source>
        <strain evidence="19 20">G25-54</strain>
    </source>
</reference>
<dbReference type="GO" id="GO:1902600">
    <property type="term" value="P:proton transmembrane transport"/>
    <property type="evidence" value="ECO:0007669"/>
    <property type="project" value="UniProtKB-KW"/>
</dbReference>
<dbReference type="Pfam" id="PF00662">
    <property type="entry name" value="Proton_antipo_N"/>
    <property type="match status" value="1"/>
</dbReference>
<organism evidence="19 20">
    <name type="scientific">Fictibacillus arsenicus</name>
    <dbReference type="NCBI Taxonomy" id="255247"/>
    <lineage>
        <taxon>Bacteria</taxon>
        <taxon>Bacillati</taxon>
        <taxon>Bacillota</taxon>
        <taxon>Bacilli</taxon>
        <taxon>Bacillales</taxon>
        <taxon>Fictibacillaceae</taxon>
        <taxon>Fictibacillus</taxon>
    </lineage>
</organism>
<feature type="transmembrane region" description="Helical" evidence="14">
    <location>
        <begin position="163"/>
        <end position="183"/>
    </location>
</feature>
<evidence type="ECO:0000259" key="16">
    <source>
        <dbReference type="Pfam" id="PF00662"/>
    </source>
</evidence>
<dbReference type="GO" id="GO:0006814">
    <property type="term" value="P:sodium ion transport"/>
    <property type="evidence" value="ECO:0007669"/>
    <property type="project" value="UniProtKB-KW"/>
</dbReference>
<dbReference type="InterPro" id="IPR005663">
    <property type="entry name" value="MrpA/MnhA1/PhaAB"/>
</dbReference>
<keyword evidence="7" id="KW-0375">Hydrogen ion transport</keyword>
<dbReference type="Pfam" id="PF20501">
    <property type="entry name" value="MbhE"/>
    <property type="match status" value="1"/>
</dbReference>
<feature type="domain" description="NADH-Ubiquinone oxidoreductase (complex I) chain 5 N-terminal" evidence="16">
    <location>
        <begin position="62"/>
        <end position="109"/>
    </location>
</feature>
<dbReference type="NCBIfam" id="NF009285">
    <property type="entry name" value="PRK12645.1"/>
    <property type="match status" value="1"/>
</dbReference>
<evidence type="ECO:0000256" key="6">
    <source>
        <dbReference type="ARBA" id="ARBA00022692"/>
    </source>
</evidence>
<dbReference type="NCBIfam" id="TIGR00940">
    <property type="entry name" value="2a6301s01"/>
    <property type="match status" value="1"/>
</dbReference>
<dbReference type="GO" id="GO:0015297">
    <property type="term" value="F:antiporter activity"/>
    <property type="evidence" value="ECO:0007669"/>
    <property type="project" value="UniProtKB-KW"/>
</dbReference>
<accession>A0A1B1Z694</accession>
<dbReference type="InterPro" id="IPR025383">
    <property type="entry name" value="MrpA_C/MbhD"/>
</dbReference>
<evidence type="ECO:0000256" key="10">
    <source>
        <dbReference type="ARBA" id="ARBA00023065"/>
    </source>
</evidence>
<feature type="domain" description="MrpA C-terminal/MbhD" evidence="17">
    <location>
        <begin position="616"/>
        <end position="680"/>
    </location>
</feature>
<dbReference type="PRINTS" id="PR01434">
    <property type="entry name" value="NADHDHGNASE5"/>
</dbReference>
<feature type="transmembrane region" description="Helical" evidence="14">
    <location>
        <begin position="29"/>
        <end position="50"/>
    </location>
</feature>
<feature type="transmembrane region" description="Helical" evidence="14">
    <location>
        <begin position="511"/>
        <end position="528"/>
    </location>
</feature>
<evidence type="ECO:0000256" key="1">
    <source>
        <dbReference type="ARBA" id="ARBA00004651"/>
    </source>
</evidence>
<evidence type="ECO:0000256" key="11">
    <source>
        <dbReference type="ARBA" id="ARBA00023136"/>
    </source>
</evidence>
<dbReference type="Pfam" id="PF00361">
    <property type="entry name" value="Proton_antipo_M"/>
    <property type="match status" value="1"/>
</dbReference>
<evidence type="ECO:0000256" key="3">
    <source>
        <dbReference type="ARBA" id="ARBA00022448"/>
    </source>
</evidence>
<feature type="transmembrane region" description="Helical" evidence="14">
    <location>
        <begin position="415"/>
        <end position="436"/>
    </location>
</feature>
<comment type="similarity">
    <text evidence="2">Belongs to the CPA3 antiporters (TC 2.A.63) subunit A family.</text>
</comment>
<dbReference type="InterPro" id="IPR001516">
    <property type="entry name" value="Proton_antipo_N"/>
</dbReference>